<reference evidence="3 4" key="1">
    <citation type="submission" date="2018-03" db="EMBL/GenBank/DDBJ databases">
        <title>The draft genome of Mesorhizobium sp. 6GN-30.</title>
        <authorList>
            <person name="Liu L."/>
            <person name="Li L."/>
            <person name="Wang T."/>
            <person name="Zhang X."/>
            <person name="Liang L."/>
        </authorList>
    </citation>
    <scope>NUCLEOTIDE SEQUENCE [LARGE SCALE GENOMIC DNA]</scope>
    <source>
        <strain evidence="3 4">6GN30</strain>
    </source>
</reference>
<proteinExistence type="predicted"/>
<feature type="compositionally biased region" description="Polar residues" evidence="1">
    <location>
        <begin position="1"/>
        <end position="12"/>
    </location>
</feature>
<dbReference type="AlphaFoldDB" id="A0A2P7S4W4"/>
<evidence type="ECO:0000313" key="4">
    <source>
        <dbReference type="Proteomes" id="UP000241229"/>
    </source>
</evidence>
<dbReference type="PANTHER" id="PTHR38590">
    <property type="entry name" value="BLL0828 PROTEIN"/>
    <property type="match status" value="1"/>
</dbReference>
<dbReference type="PANTHER" id="PTHR38590:SF1">
    <property type="entry name" value="BLL0828 PROTEIN"/>
    <property type="match status" value="1"/>
</dbReference>
<dbReference type="SUPFAM" id="SSF52980">
    <property type="entry name" value="Restriction endonuclease-like"/>
    <property type="match status" value="1"/>
</dbReference>
<dbReference type="InterPro" id="IPR047216">
    <property type="entry name" value="Endonuclease_DUF559_bact"/>
</dbReference>
<dbReference type="InterPro" id="IPR007569">
    <property type="entry name" value="DUF559"/>
</dbReference>
<comment type="caution">
    <text evidence="3">The sequence shown here is derived from an EMBL/GenBank/DDBJ whole genome shotgun (WGS) entry which is preliminary data.</text>
</comment>
<organism evidence="3 4">
    <name type="scientific">Kumtagia ephedrae</name>
    <dbReference type="NCBI Taxonomy" id="2116701"/>
    <lineage>
        <taxon>Bacteria</taxon>
        <taxon>Pseudomonadati</taxon>
        <taxon>Pseudomonadota</taxon>
        <taxon>Alphaproteobacteria</taxon>
        <taxon>Hyphomicrobiales</taxon>
        <taxon>Phyllobacteriaceae</taxon>
        <taxon>Kumtagia</taxon>
    </lineage>
</organism>
<dbReference type="EMBL" id="PXYK01000017">
    <property type="protein sequence ID" value="PSJ57510.1"/>
    <property type="molecule type" value="Genomic_DNA"/>
</dbReference>
<gene>
    <name evidence="3" type="ORF">C7I84_17860</name>
</gene>
<keyword evidence="3" id="KW-0255">Endonuclease</keyword>
<dbReference type="RefSeq" id="WP_106773574.1">
    <property type="nucleotide sequence ID" value="NZ_PXYK01000017.1"/>
</dbReference>
<sequence>MIAQNPGSSPPQSGGEVSRAKPETERGAATPSRRSAEKLARARELRHGDNMAEAMLWNELQAKQLGGYKFVRQMPLGPYFADFACRSARLVVELDGSQHADDKRDRRRDAFMRAQGYSVLRFWSSDAVKDTGSVCETILAALDGRLSEDVVASDLRYVFARRAPRGVGGE</sequence>
<protein>
    <submittedName>
        <fullName evidence="3">Endonuclease domain-containing protein</fullName>
    </submittedName>
</protein>
<name>A0A2P7S4W4_9HYPH</name>
<feature type="region of interest" description="Disordered" evidence="1">
    <location>
        <begin position="1"/>
        <end position="42"/>
    </location>
</feature>
<evidence type="ECO:0000256" key="1">
    <source>
        <dbReference type="SAM" id="MobiDB-lite"/>
    </source>
</evidence>
<dbReference type="Pfam" id="PF04480">
    <property type="entry name" value="DUF559"/>
    <property type="match status" value="1"/>
</dbReference>
<keyword evidence="3" id="KW-0540">Nuclease</keyword>
<keyword evidence="4" id="KW-1185">Reference proteome</keyword>
<evidence type="ECO:0000259" key="2">
    <source>
        <dbReference type="Pfam" id="PF04480"/>
    </source>
</evidence>
<accession>A0A2P7S4W4</accession>
<dbReference type="Proteomes" id="UP000241229">
    <property type="component" value="Unassembled WGS sequence"/>
</dbReference>
<keyword evidence="3" id="KW-0378">Hydrolase</keyword>
<dbReference type="CDD" id="cd01038">
    <property type="entry name" value="Endonuclease_DUF559"/>
    <property type="match status" value="1"/>
</dbReference>
<dbReference type="Gene3D" id="3.40.960.10">
    <property type="entry name" value="VSR Endonuclease"/>
    <property type="match status" value="1"/>
</dbReference>
<evidence type="ECO:0000313" key="3">
    <source>
        <dbReference type="EMBL" id="PSJ57510.1"/>
    </source>
</evidence>
<dbReference type="InterPro" id="IPR011335">
    <property type="entry name" value="Restrct_endonuc-II-like"/>
</dbReference>
<dbReference type="OrthoDB" id="9798754at2"/>
<dbReference type="GO" id="GO:0004519">
    <property type="term" value="F:endonuclease activity"/>
    <property type="evidence" value="ECO:0007669"/>
    <property type="project" value="UniProtKB-KW"/>
</dbReference>
<feature type="domain" description="DUF559" evidence="2">
    <location>
        <begin position="39"/>
        <end position="142"/>
    </location>
</feature>